<evidence type="ECO:0000313" key="1">
    <source>
        <dbReference type="EMBL" id="KAK3081750.1"/>
    </source>
</evidence>
<gene>
    <name evidence="1" type="ORF">LTS18_003110</name>
</gene>
<reference evidence="1" key="1">
    <citation type="submission" date="2024-09" db="EMBL/GenBank/DDBJ databases">
        <title>Black Yeasts Isolated from many extreme environments.</title>
        <authorList>
            <person name="Coleine C."/>
            <person name="Stajich J.E."/>
            <person name="Selbmann L."/>
        </authorList>
    </citation>
    <scope>NUCLEOTIDE SEQUENCE</scope>
    <source>
        <strain evidence="1">CCFEE 5737</strain>
    </source>
</reference>
<sequence length="120" mass="13315">MLLFKDKINYKSFNGNGFKAHLDAPAYDHIGPIEHLTCNLAVDEATKENGYFQVVVGSHNTNVERSEGGHISEASENAHEWIPVPLEPRDALFFGSHLAHRLEGNRSNHYRAAICATSEA</sequence>
<accession>A0ACC3DYH8</accession>
<organism evidence="1 2">
    <name type="scientific">Coniosporium uncinatum</name>
    <dbReference type="NCBI Taxonomy" id="93489"/>
    <lineage>
        <taxon>Eukaryota</taxon>
        <taxon>Fungi</taxon>
        <taxon>Dikarya</taxon>
        <taxon>Ascomycota</taxon>
        <taxon>Pezizomycotina</taxon>
        <taxon>Dothideomycetes</taxon>
        <taxon>Dothideomycetes incertae sedis</taxon>
        <taxon>Coniosporium</taxon>
    </lineage>
</organism>
<name>A0ACC3DYH8_9PEZI</name>
<keyword evidence="2" id="KW-1185">Reference proteome</keyword>
<proteinExistence type="predicted"/>
<dbReference type="EMBL" id="JAWDJW010000074">
    <property type="protein sequence ID" value="KAK3081750.1"/>
    <property type="molecule type" value="Genomic_DNA"/>
</dbReference>
<comment type="caution">
    <text evidence="1">The sequence shown here is derived from an EMBL/GenBank/DDBJ whole genome shotgun (WGS) entry which is preliminary data.</text>
</comment>
<evidence type="ECO:0000313" key="2">
    <source>
        <dbReference type="Proteomes" id="UP001186974"/>
    </source>
</evidence>
<dbReference type="Proteomes" id="UP001186974">
    <property type="component" value="Unassembled WGS sequence"/>
</dbReference>
<protein>
    <submittedName>
        <fullName evidence="1">Uncharacterized protein</fullName>
    </submittedName>
</protein>